<dbReference type="InterPro" id="IPR001478">
    <property type="entry name" value="PDZ"/>
</dbReference>
<dbReference type="GO" id="GO:0004252">
    <property type="term" value="F:serine-type endopeptidase activity"/>
    <property type="evidence" value="ECO:0007669"/>
    <property type="project" value="InterPro"/>
</dbReference>
<gene>
    <name evidence="7" type="ORF">HF995_01690</name>
</gene>
<sequence>MSDVQGGGLFATPGGEAPRRPVHAAGDGEGRAVPASPYAGPPAAGASAYGPQRQGVPASPYGPPVHGASAPAPSAPGPSTGQAPVRDAAQGTPGGADGTGGSSWPGAPLTTTRRAQRRGRTLAAGISLAVFGIVAGGAGAYVGQQLPASRPVVNVVVASPAAEPADRPAGSVADVAARVTPSVVSLEVKGTDAESTGSGFVFSEDGFVVTNYHVVELAVTAGKAGRVVVVLADGTQLDGEVVGSTASYDLAVVKVNADGLVPLVLGDSDALVVGDPVTAFGAPLGLAGTVTTGIVSALNRPVVAGGANDAAFINAVQTDASINPGNSGGPLVSSAGEVVGINSAIAQPPGVARAAGSIGLGFAIPSNQALRTVTQLIETGSATYPIIGVLLDRTYTGQGVRVMEQAQGDQDPVTPDGPAAKAGILPGDVIVAIDGRPVTRPDDLIVAIRAHAPGDVVTLTLREGEDGERTVRMVLDEVTSS</sequence>
<evidence type="ECO:0000256" key="2">
    <source>
        <dbReference type="ARBA" id="ARBA00022670"/>
    </source>
</evidence>
<evidence type="ECO:0000256" key="5">
    <source>
        <dbReference type="SAM" id="Phobius"/>
    </source>
</evidence>
<feature type="compositionally biased region" description="Low complexity" evidence="4">
    <location>
        <begin position="34"/>
        <end position="51"/>
    </location>
</feature>
<proteinExistence type="inferred from homology"/>
<organism evidence="7 8">
    <name type="scientific">Sanguibacter hominis ATCC BAA-789</name>
    <dbReference type="NCBI Taxonomy" id="1312740"/>
    <lineage>
        <taxon>Bacteria</taxon>
        <taxon>Bacillati</taxon>
        <taxon>Actinomycetota</taxon>
        <taxon>Actinomycetes</taxon>
        <taxon>Micrococcales</taxon>
        <taxon>Sanguibacteraceae</taxon>
        <taxon>Sanguibacter</taxon>
    </lineage>
</organism>
<reference evidence="7 8" key="1">
    <citation type="submission" date="2020-04" db="EMBL/GenBank/DDBJ databases">
        <title>MicrobeNet Type strains.</title>
        <authorList>
            <person name="Nicholson A.C."/>
        </authorList>
    </citation>
    <scope>NUCLEOTIDE SEQUENCE [LARGE SCALE GENOMIC DNA]</scope>
    <source>
        <strain evidence="7 8">ATCC BAA-789</strain>
    </source>
</reference>
<keyword evidence="5" id="KW-0812">Transmembrane</keyword>
<evidence type="ECO:0000256" key="4">
    <source>
        <dbReference type="SAM" id="MobiDB-lite"/>
    </source>
</evidence>
<dbReference type="PANTHER" id="PTHR43343:SF3">
    <property type="entry name" value="PROTEASE DO-LIKE 8, CHLOROPLASTIC"/>
    <property type="match status" value="1"/>
</dbReference>
<feature type="compositionally biased region" description="Low complexity" evidence="4">
    <location>
        <begin position="64"/>
        <end position="91"/>
    </location>
</feature>
<dbReference type="InterPro" id="IPR051201">
    <property type="entry name" value="Chloro_Bact_Ser_Proteases"/>
</dbReference>
<comment type="caution">
    <text evidence="7">The sequence shown here is derived from an EMBL/GenBank/DDBJ whole genome shotgun (WGS) entry which is preliminary data.</text>
</comment>
<dbReference type="SMART" id="SM00228">
    <property type="entry name" value="PDZ"/>
    <property type="match status" value="1"/>
</dbReference>
<dbReference type="InterPro" id="IPR043504">
    <property type="entry name" value="Peptidase_S1_PA_chymotrypsin"/>
</dbReference>
<feature type="compositionally biased region" description="Gly residues" evidence="4">
    <location>
        <begin position="92"/>
        <end position="103"/>
    </location>
</feature>
<keyword evidence="8" id="KW-1185">Reference proteome</keyword>
<feature type="domain" description="PDZ" evidence="6">
    <location>
        <begin position="388"/>
        <end position="438"/>
    </location>
</feature>
<dbReference type="InterPro" id="IPR001940">
    <property type="entry name" value="Peptidase_S1C"/>
</dbReference>
<dbReference type="SUPFAM" id="SSF50494">
    <property type="entry name" value="Trypsin-like serine proteases"/>
    <property type="match status" value="1"/>
</dbReference>
<feature type="compositionally biased region" description="Low complexity" evidence="4">
    <location>
        <begin position="104"/>
        <end position="113"/>
    </location>
</feature>
<dbReference type="PRINTS" id="PR00834">
    <property type="entry name" value="PROTEASES2C"/>
</dbReference>
<evidence type="ECO:0000259" key="6">
    <source>
        <dbReference type="PROSITE" id="PS50106"/>
    </source>
</evidence>
<evidence type="ECO:0000256" key="3">
    <source>
        <dbReference type="ARBA" id="ARBA00022801"/>
    </source>
</evidence>
<dbReference type="PANTHER" id="PTHR43343">
    <property type="entry name" value="PEPTIDASE S12"/>
    <property type="match status" value="1"/>
</dbReference>
<name>A0A9X5FCW0_9MICO</name>
<accession>A0A9X5FCW0</accession>
<feature type="region of interest" description="Disordered" evidence="4">
    <location>
        <begin position="1"/>
        <end position="116"/>
    </location>
</feature>
<dbReference type="Pfam" id="PF13365">
    <property type="entry name" value="Trypsin_2"/>
    <property type="match status" value="1"/>
</dbReference>
<dbReference type="InterPro" id="IPR009003">
    <property type="entry name" value="Peptidase_S1_PA"/>
</dbReference>
<protein>
    <submittedName>
        <fullName evidence="7">PDZ domain-containing protein</fullName>
    </submittedName>
</protein>
<feature type="transmembrane region" description="Helical" evidence="5">
    <location>
        <begin position="122"/>
        <end position="142"/>
    </location>
</feature>
<dbReference type="Gene3D" id="2.30.42.10">
    <property type="match status" value="1"/>
</dbReference>
<dbReference type="InterPro" id="IPR036034">
    <property type="entry name" value="PDZ_sf"/>
</dbReference>
<dbReference type="PROSITE" id="PS50106">
    <property type="entry name" value="PDZ"/>
    <property type="match status" value="1"/>
</dbReference>
<dbReference type="RefSeq" id="WP_168446087.1">
    <property type="nucleotide sequence ID" value="NZ_JAAXOW010000001.1"/>
</dbReference>
<evidence type="ECO:0000313" key="8">
    <source>
        <dbReference type="Proteomes" id="UP000774283"/>
    </source>
</evidence>
<keyword evidence="5" id="KW-0472">Membrane</keyword>
<dbReference type="Pfam" id="PF17820">
    <property type="entry name" value="PDZ_6"/>
    <property type="match status" value="1"/>
</dbReference>
<evidence type="ECO:0000256" key="1">
    <source>
        <dbReference type="ARBA" id="ARBA00010541"/>
    </source>
</evidence>
<keyword evidence="3" id="KW-0378">Hydrolase</keyword>
<comment type="similarity">
    <text evidence="1">Belongs to the peptidase S1C family.</text>
</comment>
<dbReference type="Gene3D" id="2.40.10.10">
    <property type="entry name" value="Trypsin-like serine proteases"/>
    <property type="match status" value="2"/>
</dbReference>
<keyword evidence="5" id="KW-1133">Transmembrane helix</keyword>
<keyword evidence="2" id="KW-0645">Protease</keyword>
<dbReference type="EMBL" id="JAAXOW010000001">
    <property type="protein sequence ID" value="NKX91994.1"/>
    <property type="molecule type" value="Genomic_DNA"/>
</dbReference>
<dbReference type="GO" id="GO:0006508">
    <property type="term" value="P:proteolysis"/>
    <property type="evidence" value="ECO:0007669"/>
    <property type="project" value="UniProtKB-KW"/>
</dbReference>
<dbReference type="Proteomes" id="UP000774283">
    <property type="component" value="Unassembled WGS sequence"/>
</dbReference>
<dbReference type="InterPro" id="IPR041489">
    <property type="entry name" value="PDZ_6"/>
</dbReference>
<dbReference type="SUPFAM" id="SSF50156">
    <property type="entry name" value="PDZ domain-like"/>
    <property type="match status" value="1"/>
</dbReference>
<dbReference type="AlphaFoldDB" id="A0A9X5FCW0"/>
<evidence type="ECO:0000313" key="7">
    <source>
        <dbReference type="EMBL" id="NKX91994.1"/>
    </source>
</evidence>